<sequence>MQPVPYKILFQKLAAVGILQSYLDRVHFKTDFSDFQKSLELCIQRAFCSNPASKSMEKNSRRGSDDASYSSMTVNGLNEPSKFNFACLPGGGRLEDAVVTEIRLEMKLLQPIQLFQHCLKTNAPKQGRLLGLDVGVKYVGLAVSDPRNITAAPLSVLVRKKTNIDFMAKDFQLLVSELSLVGFVVGYPFGGLGLSSEVETVQVKVFMEDIRQTGKLEGLGYTYWDERYTSKCVQSILKPLKLPPVPYKIMVDKFAAVGILQSYLDHVTRTCSEDKGATCLCGLCCFYRAILQHKNRILKPG</sequence>
<reference evidence="1 2" key="1">
    <citation type="journal article" date="2022" name="Hortic Res">
        <title>A haplotype resolved chromosomal level avocado genome allows analysis of novel avocado genes.</title>
        <authorList>
            <person name="Nath O."/>
            <person name="Fletcher S.J."/>
            <person name="Hayward A."/>
            <person name="Shaw L.M."/>
            <person name="Masouleh A.K."/>
            <person name="Furtado A."/>
            <person name="Henry R.J."/>
            <person name="Mitter N."/>
        </authorList>
    </citation>
    <scope>NUCLEOTIDE SEQUENCE [LARGE SCALE GENOMIC DNA]</scope>
    <source>
        <strain evidence="2">cv. Hass</strain>
    </source>
</reference>
<gene>
    <name evidence="1" type="ORF">MRB53_017405</name>
</gene>
<dbReference type="EMBL" id="CM056813">
    <property type="protein sequence ID" value="KAJ8640711.1"/>
    <property type="molecule type" value="Genomic_DNA"/>
</dbReference>
<accession>A0ACC2M4Z6</accession>
<evidence type="ECO:0000313" key="1">
    <source>
        <dbReference type="EMBL" id="KAJ8640711.1"/>
    </source>
</evidence>
<name>A0ACC2M4Z6_PERAE</name>
<comment type="caution">
    <text evidence="1">The sequence shown here is derived from an EMBL/GenBank/DDBJ whole genome shotgun (WGS) entry which is preliminary data.</text>
</comment>
<keyword evidence="2" id="KW-1185">Reference proteome</keyword>
<proteinExistence type="predicted"/>
<dbReference type="Proteomes" id="UP001234297">
    <property type="component" value="Chromosome 5"/>
</dbReference>
<evidence type="ECO:0000313" key="2">
    <source>
        <dbReference type="Proteomes" id="UP001234297"/>
    </source>
</evidence>
<protein>
    <submittedName>
        <fullName evidence="1">Uncharacterized protein</fullName>
    </submittedName>
</protein>
<organism evidence="1 2">
    <name type="scientific">Persea americana</name>
    <name type="common">Avocado</name>
    <dbReference type="NCBI Taxonomy" id="3435"/>
    <lineage>
        <taxon>Eukaryota</taxon>
        <taxon>Viridiplantae</taxon>
        <taxon>Streptophyta</taxon>
        <taxon>Embryophyta</taxon>
        <taxon>Tracheophyta</taxon>
        <taxon>Spermatophyta</taxon>
        <taxon>Magnoliopsida</taxon>
        <taxon>Magnoliidae</taxon>
        <taxon>Laurales</taxon>
        <taxon>Lauraceae</taxon>
        <taxon>Persea</taxon>
    </lineage>
</organism>